<dbReference type="InterPro" id="IPR000994">
    <property type="entry name" value="Pept_M24"/>
</dbReference>
<evidence type="ECO:0000259" key="1">
    <source>
        <dbReference type="Pfam" id="PF00557"/>
    </source>
</evidence>
<dbReference type="InterPro" id="IPR029149">
    <property type="entry name" value="Creatin/AminoP/Spt16_N"/>
</dbReference>
<evidence type="ECO:0000313" key="3">
    <source>
        <dbReference type="EMBL" id="KRV49836.1"/>
    </source>
</evidence>
<feature type="domain" description="Peptidase M24" evidence="1">
    <location>
        <begin position="159"/>
        <end position="367"/>
    </location>
</feature>
<dbReference type="Gene3D" id="3.40.350.10">
    <property type="entry name" value="Creatinase/prolidase N-terminal domain"/>
    <property type="match status" value="1"/>
</dbReference>
<dbReference type="Pfam" id="PF00557">
    <property type="entry name" value="Peptidase_M24"/>
    <property type="match status" value="1"/>
</dbReference>
<evidence type="ECO:0000259" key="2">
    <source>
        <dbReference type="Pfam" id="PF01321"/>
    </source>
</evidence>
<dbReference type="EMBL" id="LLZU01000010">
    <property type="protein sequence ID" value="KRV49836.1"/>
    <property type="molecule type" value="Genomic_DNA"/>
</dbReference>
<dbReference type="InterPro" id="IPR000587">
    <property type="entry name" value="Creatinase_N"/>
</dbReference>
<dbReference type="CDD" id="cd01066">
    <property type="entry name" value="APP_MetAP"/>
    <property type="match status" value="1"/>
</dbReference>
<organism evidence="3 4">
    <name type="scientific">Wenjunlia vitaminophila</name>
    <name type="common">Streptomyces vitaminophilus</name>
    <dbReference type="NCBI Taxonomy" id="76728"/>
    <lineage>
        <taxon>Bacteria</taxon>
        <taxon>Bacillati</taxon>
        <taxon>Actinomycetota</taxon>
        <taxon>Actinomycetes</taxon>
        <taxon>Kitasatosporales</taxon>
        <taxon>Streptomycetaceae</taxon>
        <taxon>Wenjunlia</taxon>
    </lineage>
</organism>
<evidence type="ECO:0000313" key="4">
    <source>
        <dbReference type="Proteomes" id="UP000050867"/>
    </source>
</evidence>
<name>A0A0T6LVU8_WENVI</name>
<dbReference type="SUPFAM" id="SSF53092">
    <property type="entry name" value="Creatinase/prolidase N-terminal domain"/>
    <property type="match status" value="1"/>
</dbReference>
<proteinExistence type="predicted"/>
<dbReference type="eggNOG" id="COG0006">
    <property type="taxonomic scope" value="Bacteria"/>
</dbReference>
<dbReference type="STRING" id="76728.AQ490_19315"/>
<reference evidence="3 4" key="1">
    <citation type="submission" date="2015-10" db="EMBL/GenBank/DDBJ databases">
        <title>Draft genome sequence of pyrrolomycin-producing Streptomyces vitaminophilus.</title>
        <authorList>
            <person name="Graham D.E."/>
            <person name="Mahan K.M."/>
            <person name="Klingeman D.M."/>
            <person name="Hettich R.L."/>
            <person name="Parry R.J."/>
        </authorList>
    </citation>
    <scope>NUCLEOTIDE SEQUENCE [LARGE SCALE GENOMIC DNA]</scope>
    <source>
        <strain evidence="3 4">ATCC 31673</strain>
    </source>
</reference>
<dbReference type="AlphaFoldDB" id="A0A0T6LVU8"/>
<gene>
    <name evidence="3" type="ORF">AQ490_19315</name>
</gene>
<dbReference type="SUPFAM" id="SSF55920">
    <property type="entry name" value="Creatinase/aminopeptidase"/>
    <property type="match status" value="1"/>
</dbReference>
<dbReference type="Proteomes" id="UP000050867">
    <property type="component" value="Unassembled WGS sequence"/>
</dbReference>
<accession>A0A0T6LVU8</accession>
<dbReference type="PANTHER" id="PTHR46112">
    <property type="entry name" value="AMINOPEPTIDASE"/>
    <property type="match status" value="1"/>
</dbReference>
<dbReference type="InterPro" id="IPR036005">
    <property type="entry name" value="Creatinase/aminopeptidase-like"/>
</dbReference>
<feature type="domain" description="Creatinase N-terminal" evidence="2">
    <location>
        <begin position="13"/>
        <end position="151"/>
    </location>
</feature>
<dbReference type="PANTHER" id="PTHR46112:SF2">
    <property type="entry name" value="XAA-PRO AMINOPEPTIDASE P-RELATED"/>
    <property type="match status" value="1"/>
</dbReference>
<sequence>MSPVFPPSEYQQRLGALRATLEAEGLDAVVVHTPENVCYLSGHATPGYYTYQCLVVTTAGDAALLMRQTETDNAADTSYLERIVGFPDSADPVRATADLLAELAPGARAVGVEARSWFLPPEPFARLGALLSDRGARVAHIDGVLAAARLVKSPLEIAQIRAAARSTNAGVAAAASAAVPGASERTVAAAAFEALIASGSEYFGMEPFVASGPRAGTIHASWSDRVIQRDEAVLLEMSATCGRYNAPLMHTVWTGALAGEAAAMATACARARDAALAHVRPGGSPAAAHAACKEAIADAGLAHTYRKRSGYSVGIAFAPDWGEGHLLSLGENEQRAFAPGMVVHVVPTLRVRGTAGIGLSATVLVTDDGHEVLTSCDVGPQR</sequence>
<keyword evidence="4" id="KW-1185">Reference proteome</keyword>
<dbReference type="Gene3D" id="3.90.230.10">
    <property type="entry name" value="Creatinase/methionine aminopeptidase superfamily"/>
    <property type="match status" value="1"/>
</dbReference>
<dbReference type="InterPro" id="IPR050659">
    <property type="entry name" value="Peptidase_M24B"/>
</dbReference>
<dbReference type="Pfam" id="PF01321">
    <property type="entry name" value="Creatinase_N"/>
    <property type="match status" value="1"/>
</dbReference>
<protein>
    <submittedName>
        <fullName evidence="3">Peptidase</fullName>
    </submittedName>
</protein>
<dbReference type="OrthoDB" id="9806388at2"/>
<comment type="caution">
    <text evidence="3">The sequence shown here is derived from an EMBL/GenBank/DDBJ whole genome shotgun (WGS) entry which is preliminary data.</text>
</comment>
<dbReference type="RefSeq" id="WP_018386748.1">
    <property type="nucleotide sequence ID" value="NZ_LLZU01000010.1"/>
</dbReference>